<dbReference type="KEGG" id="aaf:AURANDRAFT_70787"/>
<proteinExistence type="predicted"/>
<dbReference type="PANTHER" id="PTHR13891">
    <property type="entry name" value="CYTOCHROME C OXIDASE ASSEMBLY FACTOR 7"/>
    <property type="match status" value="1"/>
</dbReference>
<dbReference type="Gene3D" id="1.25.40.10">
    <property type="entry name" value="Tetratricopeptide repeat domain"/>
    <property type="match status" value="1"/>
</dbReference>
<keyword evidence="2" id="KW-1185">Reference proteome</keyword>
<comment type="caution">
    <text evidence="1">The sequence shown here is derived from an EMBL/GenBank/DDBJ whole genome shotgun (WGS) entry which is preliminary data.</text>
</comment>
<dbReference type="PANTHER" id="PTHR13891:SF1">
    <property type="entry name" value="CYTOCHROME C OXIDASE ASSEMBLY FACTOR 7"/>
    <property type="match status" value="1"/>
</dbReference>
<dbReference type="EMBL" id="JBBJCI010000223">
    <property type="protein sequence ID" value="KAK7239597.1"/>
    <property type="molecule type" value="Genomic_DNA"/>
</dbReference>
<organism evidence="1 2">
    <name type="scientific">Aureococcus anophagefferens</name>
    <name type="common">Harmful bloom alga</name>
    <dbReference type="NCBI Taxonomy" id="44056"/>
    <lineage>
        <taxon>Eukaryota</taxon>
        <taxon>Sar</taxon>
        <taxon>Stramenopiles</taxon>
        <taxon>Ochrophyta</taxon>
        <taxon>Pelagophyceae</taxon>
        <taxon>Pelagomonadales</taxon>
        <taxon>Pelagomonadaceae</taxon>
        <taxon>Aureococcus</taxon>
    </lineage>
</organism>
<dbReference type="InterPro" id="IPR011990">
    <property type="entry name" value="TPR-like_helical_dom_sf"/>
</dbReference>
<dbReference type="SMART" id="SM00671">
    <property type="entry name" value="SEL1"/>
    <property type="match status" value="4"/>
</dbReference>
<reference evidence="1 2" key="1">
    <citation type="submission" date="2024-03" db="EMBL/GenBank/DDBJ databases">
        <title>Aureococcus anophagefferens CCMP1851 and Kratosvirus quantuckense: Draft genome of a second virus-susceptible host strain in the model system.</title>
        <authorList>
            <person name="Chase E."/>
            <person name="Truchon A.R."/>
            <person name="Schepens W."/>
            <person name="Wilhelm S.W."/>
        </authorList>
    </citation>
    <scope>NUCLEOTIDE SEQUENCE [LARGE SCALE GENOMIC DNA]</scope>
    <source>
        <strain evidence="1 2">CCMP1851</strain>
    </source>
</reference>
<dbReference type="InterPro" id="IPR006597">
    <property type="entry name" value="Sel1-like"/>
</dbReference>
<sequence>MELSETLPKDYEERMVSASVDCAGGKGDGDACHAVGEFFSVIRKDYAAARETYGKNCEARKHGASCFALGRLLLGGRGGAADEARGERAFAAGCDRGHAPACHHLGVLAFKRKDDAAALAHLEKACDGGDAASCYVLGGYFLRPGAAKQPAKAREFLEIACDDGHAPACHNLAVMMKNGDVGVPRDAKLFDKYAARTRELVAAAGAARGVRVA</sequence>
<dbReference type="InterPro" id="IPR040239">
    <property type="entry name" value="HcpB-like"/>
</dbReference>
<accession>A0ABR1FVU6</accession>
<dbReference type="SUPFAM" id="SSF81901">
    <property type="entry name" value="HCP-like"/>
    <property type="match status" value="2"/>
</dbReference>
<dbReference type="Proteomes" id="UP001363151">
    <property type="component" value="Unassembled WGS sequence"/>
</dbReference>
<protein>
    <submittedName>
        <fullName evidence="1">Cytochrome c oxidase assembly factor</fullName>
    </submittedName>
</protein>
<evidence type="ECO:0000313" key="2">
    <source>
        <dbReference type="Proteomes" id="UP001363151"/>
    </source>
</evidence>
<name>A0ABR1FVU6_AURAN</name>
<dbReference type="Pfam" id="PF08238">
    <property type="entry name" value="Sel1"/>
    <property type="match status" value="4"/>
</dbReference>
<evidence type="ECO:0000313" key="1">
    <source>
        <dbReference type="EMBL" id="KAK7239597.1"/>
    </source>
</evidence>
<gene>
    <name evidence="1" type="primary">COA7</name>
    <name evidence="1" type="ORF">SO694_00028148</name>
</gene>